<dbReference type="PROSITE" id="PS00138">
    <property type="entry name" value="SUBTILASE_SER"/>
    <property type="match status" value="1"/>
</dbReference>
<comment type="similarity">
    <text evidence="1 6 7">Belongs to the peptidase S8 family.</text>
</comment>
<protein>
    <recommendedName>
        <fullName evidence="9">Peptidase S8/S53 domain-containing protein</fullName>
    </recommendedName>
</protein>
<gene>
    <name evidence="10" type="ORF">A3J93_04455</name>
</gene>
<dbReference type="EMBL" id="MFQZ01000002">
    <property type="protein sequence ID" value="OGH88487.1"/>
    <property type="molecule type" value="Genomic_DNA"/>
</dbReference>
<evidence type="ECO:0000256" key="1">
    <source>
        <dbReference type="ARBA" id="ARBA00011073"/>
    </source>
</evidence>
<feature type="active site" description="Charge relay system" evidence="5 6">
    <location>
        <position position="300"/>
    </location>
</feature>
<dbReference type="PRINTS" id="PR00723">
    <property type="entry name" value="SUBTILISIN"/>
</dbReference>
<keyword evidence="2 6" id="KW-0645">Protease</keyword>
<dbReference type="Proteomes" id="UP000177907">
    <property type="component" value="Unassembled WGS sequence"/>
</dbReference>
<evidence type="ECO:0000313" key="10">
    <source>
        <dbReference type="EMBL" id="OGH88487.1"/>
    </source>
</evidence>
<proteinExistence type="inferred from homology"/>
<evidence type="ECO:0000256" key="7">
    <source>
        <dbReference type="RuleBase" id="RU003355"/>
    </source>
</evidence>
<dbReference type="PANTHER" id="PTHR43806">
    <property type="entry name" value="PEPTIDASE S8"/>
    <property type="match status" value="1"/>
</dbReference>
<accession>A0A1F6NX30</accession>
<reference evidence="10 11" key="1">
    <citation type="journal article" date="2016" name="Nat. Commun.">
        <title>Thousands of microbial genomes shed light on interconnected biogeochemical processes in an aquifer system.</title>
        <authorList>
            <person name="Anantharaman K."/>
            <person name="Brown C.T."/>
            <person name="Hug L.A."/>
            <person name="Sharon I."/>
            <person name="Castelle C.J."/>
            <person name="Probst A.J."/>
            <person name="Thomas B.C."/>
            <person name="Singh A."/>
            <person name="Wilkins M.J."/>
            <person name="Karaoz U."/>
            <person name="Brodie E.L."/>
            <person name="Williams K.H."/>
            <person name="Hubbard S.S."/>
            <person name="Banfield J.F."/>
        </authorList>
    </citation>
    <scope>NUCLEOTIDE SEQUENCE [LARGE SCALE GENOMIC DNA]</scope>
</reference>
<feature type="chain" id="PRO_5009525861" description="Peptidase S8/S53 domain-containing protein" evidence="8">
    <location>
        <begin position="24"/>
        <end position="636"/>
    </location>
</feature>
<dbReference type="InterPro" id="IPR050131">
    <property type="entry name" value="Peptidase_S8_subtilisin-like"/>
</dbReference>
<dbReference type="Pfam" id="PF00082">
    <property type="entry name" value="Peptidase_S8"/>
    <property type="match status" value="1"/>
</dbReference>
<comment type="caution">
    <text evidence="10">The sequence shown here is derived from an EMBL/GenBank/DDBJ whole genome shotgun (WGS) entry which is preliminary data.</text>
</comment>
<keyword evidence="8" id="KW-0732">Signal</keyword>
<dbReference type="GO" id="GO:0004252">
    <property type="term" value="F:serine-type endopeptidase activity"/>
    <property type="evidence" value="ECO:0007669"/>
    <property type="project" value="UniProtKB-UniRule"/>
</dbReference>
<organism evidence="10 11">
    <name type="scientific">Candidatus Magasanikbacteria bacterium RIFOXYC2_FULL_42_28</name>
    <dbReference type="NCBI Taxonomy" id="1798704"/>
    <lineage>
        <taxon>Bacteria</taxon>
        <taxon>Candidatus Magasanikiibacteriota</taxon>
    </lineage>
</organism>
<evidence type="ECO:0000256" key="5">
    <source>
        <dbReference type="PIRSR" id="PIRSR615500-1"/>
    </source>
</evidence>
<dbReference type="PANTHER" id="PTHR43806:SF11">
    <property type="entry name" value="CEREVISIN-RELATED"/>
    <property type="match status" value="1"/>
</dbReference>
<dbReference type="InterPro" id="IPR023828">
    <property type="entry name" value="Peptidase_S8_Ser-AS"/>
</dbReference>
<dbReference type="InterPro" id="IPR015500">
    <property type="entry name" value="Peptidase_S8_subtilisin-rel"/>
</dbReference>
<dbReference type="Gene3D" id="3.40.50.200">
    <property type="entry name" value="Peptidase S8/S53 domain"/>
    <property type="match status" value="1"/>
</dbReference>
<evidence type="ECO:0000256" key="3">
    <source>
        <dbReference type="ARBA" id="ARBA00022801"/>
    </source>
</evidence>
<dbReference type="AlphaFoldDB" id="A0A1F6NX30"/>
<dbReference type="STRING" id="1798704.A3J93_04455"/>
<evidence type="ECO:0000256" key="8">
    <source>
        <dbReference type="SAM" id="SignalP"/>
    </source>
</evidence>
<feature type="active site" description="Charge relay system" evidence="5 6">
    <location>
        <position position="127"/>
    </location>
</feature>
<keyword evidence="3 6" id="KW-0378">Hydrolase</keyword>
<name>A0A1F6NX30_9BACT</name>
<dbReference type="PROSITE" id="PS00136">
    <property type="entry name" value="SUBTILASE_ASP"/>
    <property type="match status" value="1"/>
</dbReference>
<keyword evidence="4 6" id="KW-0720">Serine protease</keyword>
<feature type="domain" description="Peptidase S8/S53" evidence="9">
    <location>
        <begin position="54"/>
        <end position="340"/>
    </location>
</feature>
<dbReference type="InterPro" id="IPR023827">
    <property type="entry name" value="Peptidase_S8_Asp-AS"/>
</dbReference>
<dbReference type="GO" id="GO:0006508">
    <property type="term" value="P:proteolysis"/>
    <property type="evidence" value="ECO:0007669"/>
    <property type="project" value="UniProtKB-KW"/>
</dbReference>
<feature type="active site" description="Charge relay system" evidence="5 6">
    <location>
        <position position="62"/>
    </location>
</feature>
<evidence type="ECO:0000256" key="2">
    <source>
        <dbReference type="ARBA" id="ARBA00022670"/>
    </source>
</evidence>
<evidence type="ECO:0000259" key="9">
    <source>
        <dbReference type="Pfam" id="PF00082"/>
    </source>
</evidence>
<evidence type="ECO:0000256" key="6">
    <source>
        <dbReference type="PROSITE-ProRule" id="PRU01240"/>
    </source>
</evidence>
<feature type="signal peptide" evidence="8">
    <location>
        <begin position="1"/>
        <end position="23"/>
    </location>
</feature>
<dbReference type="InterPro" id="IPR000209">
    <property type="entry name" value="Peptidase_S8/S53_dom"/>
</dbReference>
<dbReference type="PROSITE" id="PS51892">
    <property type="entry name" value="SUBTILASE"/>
    <property type="match status" value="1"/>
</dbReference>
<dbReference type="InterPro" id="IPR036852">
    <property type="entry name" value="Peptidase_S8/S53_dom_sf"/>
</dbReference>
<dbReference type="SUPFAM" id="SSF52743">
    <property type="entry name" value="Subtilisin-like"/>
    <property type="match status" value="1"/>
</dbReference>
<sequence length="636" mass="69344">MKKSILTVTVAIFLFGSVFPVSAIIPNDSQYSQQENMWASVNAPMAWDITTGSKTAVVAIIDTGVDSWHPDLAGNIWINQFEVPGNNADDDRNGYVDDINGWNFIENNNDARTSVFNADDEPEAVRHGTVAAGLIGAVGNNNRDGAGVNWQVSIMPLRAVRSDGYGLMSDVAEAILYAVNNGADVISMSMVSAYSDVGLQRALRLAYEQGVVIVASAGNRHIDLGKNPNYPVCYDLNDAKSWILGVGGLSSSTPDKLASFSDYGACVDLLAPGSGVYSTERYAPSYGYANSFGGPWDGTSFAAPIVAGAAALLKSAHPEWRPDKIISILKSTADNVDSNNPTYGGMLGAGRVNIGAAMARAVKEVSYRGVDLSRLFFIFGEDKNELGRFDLSDGKSRILGNIWDARILDMARLGNRPGGREYLALLLGRDKYNYVRFFDGEGRKLKEIALSSISDPVAVAKKIVWRASNLTVEYLNSKTKTSYLVDYNLSGEKIRELEIKNLVNFDAETKDGYLATAISIGKSKLEWQLYDNANQKIKTGVWNGYDSLVDLRLGYFWGEVDPQISAVLKKGKVNEWKIIDTASIRSDIQILPTDSSAYITVPGLYRDRPAFFVYATGAGTYRFYDGHAGLLFEGKF</sequence>
<evidence type="ECO:0000313" key="11">
    <source>
        <dbReference type="Proteomes" id="UP000177907"/>
    </source>
</evidence>
<evidence type="ECO:0000256" key="4">
    <source>
        <dbReference type="ARBA" id="ARBA00022825"/>
    </source>
</evidence>